<evidence type="ECO:0000256" key="1">
    <source>
        <dbReference type="SAM" id="MobiDB-lite"/>
    </source>
</evidence>
<feature type="region of interest" description="Disordered" evidence="1">
    <location>
        <begin position="392"/>
        <end position="435"/>
    </location>
</feature>
<dbReference type="PANTHER" id="PTHR31286:SF167">
    <property type="entry name" value="OS09G0268800 PROTEIN"/>
    <property type="match status" value="1"/>
</dbReference>
<evidence type="ECO:0000313" key="3">
    <source>
        <dbReference type="Proteomes" id="UP001231189"/>
    </source>
</evidence>
<keyword evidence="3" id="KW-1185">Reference proteome</keyword>
<organism evidence="2 3">
    <name type="scientific">Lolium multiflorum</name>
    <name type="common">Italian ryegrass</name>
    <name type="synonym">Lolium perenne subsp. multiflorum</name>
    <dbReference type="NCBI Taxonomy" id="4521"/>
    <lineage>
        <taxon>Eukaryota</taxon>
        <taxon>Viridiplantae</taxon>
        <taxon>Streptophyta</taxon>
        <taxon>Embryophyta</taxon>
        <taxon>Tracheophyta</taxon>
        <taxon>Spermatophyta</taxon>
        <taxon>Magnoliopsida</taxon>
        <taxon>Liliopsida</taxon>
        <taxon>Poales</taxon>
        <taxon>Poaceae</taxon>
        <taxon>BOP clade</taxon>
        <taxon>Pooideae</taxon>
        <taxon>Poodae</taxon>
        <taxon>Poeae</taxon>
        <taxon>Poeae Chloroplast Group 2 (Poeae type)</taxon>
        <taxon>Loliodinae</taxon>
        <taxon>Loliinae</taxon>
        <taxon>Lolium</taxon>
    </lineage>
</organism>
<dbReference type="PANTHER" id="PTHR31286">
    <property type="entry name" value="GLYCINE-RICH CELL WALL STRUCTURAL PROTEIN 1.8-LIKE"/>
    <property type="match status" value="1"/>
</dbReference>
<proteinExistence type="predicted"/>
<evidence type="ECO:0008006" key="4">
    <source>
        <dbReference type="Google" id="ProtNLM"/>
    </source>
</evidence>
<dbReference type="Proteomes" id="UP001231189">
    <property type="component" value="Unassembled WGS sequence"/>
</dbReference>
<name>A0AAD8R7I5_LOLMU</name>
<feature type="compositionally biased region" description="Pro residues" evidence="1">
    <location>
        <begin position="31"/>
        <end position="40"/>
    </location>
</feature>
<reference evidence="2" key="1">
    <citation type="submission" date="2023-07" db="EMBL/GenBank/DDBJ databases">
        <title>A chromosome-level genome assembly of Lolium multiflorum.</title>
        <authorList>
            <person name="Chen Y."/>
            <person name="Copetti D."/>
            <person name="Kolliker R."/>
            <person name="Studer B."/>
        </authorList>
    </citation>
    <scope>NUCLEOTIDE SEQUENCE</scope>
    <source>
        <strain evidence="2">02402/16</strain>
        <tissue evidence="2">Leaf</tissue>
    </source>
</reference>
<comment type="caution">
    <text evidence="2">The sequence shown here is derived from an EMBL/GenBank/DDBJ whole genome shotgun (WGS) entry which is preliminary data.</text>
</comment>
<dbReference type="InterPro" id="IPR040256">
    <property type="entry name" value="At4g02000-like"/>
</dbReference>
<protein>
    <recommendedName>
        <fullName evidence="4">DUF4283 domain-containing protein</fullName>
    </recommendedName>
</protein>
<feature type="region of interest" description="Disordered" evidence="1">
    <location>
        <begin position="1"/>
        <end position="66"/>
    </location>
</feature>
<feature type="region of interest" description="Disordered" evidence="1">
    <location>
        <begin position="304"/>
        <end position="344"/>
    </location>
</feature>
<gene>
    <name evidence="2" type="ORF">QYE76_020948</name>
</gene>
<dbReference type="EMBL" id="JAUUTY010000006">
    <property type="protein sequence ID" value="KAK1615431.1"/>
    <property type="molecule type" value="Genomic_DNA"/>
</dbReference>
<sequence>MEEAGLQPPAAVPSSETGLPLVAPISKAIPPQAPPVPEPPEAGSQNTDNPGEYDRSGDSGDYEEDHDLGSRFDGLNLCGEEETDLDFSSEIEDLVGDVRWLAIFRVHTTKPFSHAAMFKQMRNTWAAAKDVTFKTKGANLFLAQLHCLGDWNRLMEGGPWLFRGCAVVLAEYDGFSNVEDYKLEKIPVWARVQGIPDGLMKKKELAERVARKVGEPPFTVIVNEGKINPSKYLRARVYLDLNKPLVRVVTITLKERKMYPVYYEKLPDFCFFSGKIGHDVTECGDGVHPKSECQWGDDLRAVFEPFNPPGDRGGGTRGGRSKRGRGRGQNTGETHSDRDMMDLDRNMQGSSLARKRLNYVAGKAGDPSGSAVEGVSVANTILMIENANKEIDKSLMSTPQKIQDPKRRRKNDVGGDDLPDSQGSAASFEEDRRDQ</sequence>
<feature type="compositionally biased region" description="Basic and acidic residues" evidence="1">
    <location>
        <begin position="334"/>
        <end position="344"/>
    </location>
</feature>
<dbReference type="AlphaFoldDB" id="A0AAD8R7I5"/>
<accession>A0AAD8R7I5</accession>
<evidence type="ECO:0000313" key="2">
    <source>
        <dbReference type="EMBL" id="KAK1615431.1"/>
    </source>
</evidence>